<organism evidence="3 4">
    <name type="scientific">Ditylenchus dipsaci</name>
    <dbReference type="NCBI Taxonomy" id="166011"/>
    <lineage>
        <taxon>Eukaryota</taxon>
        <taxon>Metazoa</taxon>
        <taxon>Ecdysozoa</taxon>
        <taxon>Nematoda</taxon>
        <taxon>Chromadorea</taxon>
        <taxon>Rhabditida</taxon>
        <taxon>Tylenchina</taxon>
        <taxon>Tylenchomorpha</taxon>
        <taxon>Sphaerularioidea</taxon>
        <taxon>Anguinidae</taxon>
        <taxon>Anguininae</taxon>
        <taxon>Ditylenchus</taxon>
    </lineage>
</organism>
<feature type="domain" description="SAP" evidence="2">
    <location>
        <begin position="7"/>
        <end position="41"/>
    </location>
</feature>
<accession>A0A915DEK3</accession>
<dbReference type="SMART" id="SM00513">
    <property type="entry name" value="SAP"/>
    <property type="match status" value="1"/>
</dbReference>
<dbReference type="WBParaSite" id="jg18760">
    <property type="protein sequence ID" value="jg18760"/>
    <property type="gene ID" value="jg18760"/>
</dbReference>
<evidence type="ECO:0000259" key="2">
    <source>
        <dbReference type="PROSITE" id="PS50800"/>
    </source>
</evidence>
<name>A0A915DEK3_9BILA</name>
<dbReference type="InterPro" id="IPR003034">
    <property type="entry name" value="SAP_dom"/>
</dbReference>
<dbReference type="AlphaFoldDB" id="A0A915DEK3"/>
<feature type="region of interest" description="Disordered" evidence="1">
    <location>
        <begin position="121"/>
        <end position="184"/>
    </location>
</feature>
<sequence length="184" mass="19420">MISKEELEKLTVAQIKEKLKSRKLSTAGTKPDLVTRLHENIVAEEKLLGTGLESAGPSEFDLDNVDVDEVLGLLDNDPAISSPDQPQQKKKTSTVVKQATKPPPVIATTVTAKPAELTAVEKPVEVEQPAVPKKEPKKPIAPPAGVASTKTAVKPVLNGKAEETTTTTTLTTTDAGATDKKTPG</sequence>
<dbReference type="PROSITE" id="PS50800">
    <property type="entry name" value="SAP"/>
    <property type="match status" value="1"/>
</dbReference>
<dbReference type="SUPFAM" id="SSF68906">
    <property type="entry name" value="SAP domain"/>
    <property type="match status" value="1"/>
</dbReference>
<dbReference type="InterPro" id="IPR036361">
    <property type="entry name" value="SAP_dom_sf"/>
</dbReference>
<dbReference type="Gene3D" id="1.10.720.30">
    <property type="entry name" value="SAP domain"/>
    <property type="match status" value="1"/>
</dbReference>
<feature type="region of interest" description="Disordered" evidence="1">
    <location>
        <begin position="74"/>
        <end position="100"/>
    </location>
</feature>
<evidence type="ECO:0000313" key="4">
    <source>
        <dbReference type="WBParaSite" id="jg18760"/>
    </source>
</evidence>
<protein>
    <submittedName>
        <fullName evidence="4">SAP domain-containing protein</fullName>
    </submittedName>
</protein>
<keyword evidence="3" id="KW-1185">Reference proteome</keyword>
<dbReference type="Proteomes" id="UP000887574">
    <property type="component" value="Unplaced"/>
</dbReference>
<reference evidence="4" key="1">
    <citation type="submission" date="2022-11" db="UniProtKB">
        <authorList>
            <consortium name="WormBaseParasite"/>
        </authorList>
    </citation>
    <scope>IDENTIFICATION</scope>
</reference>
<evidence type="ECO:0000313" key="3">
    <source>
        <dbReference type="Proteomes" id="UP000887574"/>
    </source>
</evidence>
<proteinExistence type="predicted"/>
<evidence type="ECO:0000256" key="1">
    <source>
        <dbReference type="SAM" id="MobiDB-lite"/>
    </source>
</evidence>
<dbReference type="Pfam" id="PF02037">
    <property type="entry name" value="SAP"/>
    <property type="match status" value="1"/>
</dbReference>
<feature type="compositionally biased region" description="Low complexity" evidence="1">
    <location>
        <begin position="164"/>
        <end position="176"/>
    </location>
</feature>